<keyword evidence="2" id="KW-1185">Reference proteome</keyword>
<dbReference type="AlphaFoldDB" id="A0A6G1H5Q3"/>
<proteinExistence type="predicted"/>
<gene>
    <name evidence="1" type="ORF">K402DRAFT_26301</name>
</gene>
<protein>
    <submittedName>
        <fullName evidence="1">Uncharacterized protein</fullName>
    </submittedName>
</protein>
<organism evidence="1 2">
    <name type="scientific">Aulographum hederae CBS 113979</name>
    <dbReference type="NCBI Taxonomy" id="1176131"/>
    <lineage>
        <taxon>Eukaryota</taxon>
        <taxon>Fungi</taxon>
        <taxon>Dikarya</taxon>
        <taxon>Ascomycota</taxon>
        <taxon>Pezizomycotina</taxon>
        <taxon>Dothideomycetes</taxon>
        <taxon>Pleosporomycetidae</taxon>
        <taxon>Aulographales</taxon>
        <taxon>Aulographaceae</taxon>
    </lineage>
</organism>
<evidence type="ECO:0000313" key="1">
    <source>
        <dbReference type="EMBL" id="KAF1988551.1"/>
    </source>
</evidence>
<evidence type="ECO:0000313" key="2">
    <source>
        <dbReference type="Proteomes" id="UP000800041"/>
    </source>
</evidence>
<reference evidence="1" key="1">
    <citation type="journal article" date="2020" name="Stud. Mycol.">
        <title>101 Dothideomycetes genomes: a test case for predicting lifestyles and emergence of pathogens.</title>
        <authorList>
            <person name="Haridas S."/>
            <person name="Albert R."/>
            <person name="Binder M."/>
            <person name="Bloem J."/>
            <person name="Labutti K."/>
            <person name="Salamov A."/>
            <person name="Andreopoulos B."/>
            <person name="Baker S."/>
            <person name="Barry K."/>
            <person name="Bills G."/>
            <person name="Bluhm B."/>
            <person name="Cannon C."/>
            <person name="Castanera R."/>
            <person name="Culley D."/>
            <person name="Daum C."/>
            <person name="Ezra D."/>
            <person name="Gonzalez J."/>
            <person name="Henrissat B."/>
            <person name="Kuo A."/>
            <person name="Liang C."/>
            <person name="Lipzen A."/>
            <person name="Lutzoni F."/>
            <person name="Magnuson J."/>
            <person name="Mondo S."/>
            <person name="Nolan M."/>
            <person name="Ohm R."/>
            <person name="Pangilinan J."/>
            <person name="Park H.-J."/>
            <person name="Ramirez L."/>
            <person name="Alfaro M."/>
            <person name="Sun H."/>
            <person name="Tritt A."/>
            <person name="Yoshinaga Y."/>
            <person name="Zwiers L.-H."/>
            <person name="Turgeon B."/>
            <person name="Goodwin S."/>
            <person name="Spatafora J."/>
            <person name="Crous P."/>
            <person name="Grigoriev I."/>
        </authorList>
    </citation>
    <scope>NUCLEOTIDE SEQUENCE</scope>
    <source>
        <strain evidence="1">CBS 113979</strain>
    </source>
</reference>
<name>A0A6G1H5Q3_9PEZI</name>
<dbReference type="EMBL" id="ML977148">
    <property type="protein sequence ID" value="KAF1988551.1"/>
    <property type="molecule type" value="Genomic_DNA"/>
</dbReference>
<dbReference type="Proteomes" id="UP000800041">
    <property type="component" value="Unassembled WGS sequence"/>
</dbReference>
<sequence length="171" mass="18960">MGELCDDDSEQSMSQHVAVIWKSPQSHLPNPPHRPCPASWWKPWVGYQMAGRLRDICCIAAKWLPETCQSQRMRKSAACHLAPASSNSSMCRFVDSLEQCAEQELQVKAARGPHKPRSSTRPGCIIRIPHSIPPGPVHLPSHSGPPPLDAHLACRRLIVLLFRLVTLHCAA</sequence>
<accession>A0A6G1H5Q3</accession>